<gene>
    <name evidence="7" type="ORF">PPSIR1_37639</name>
</gene>
<keyword evidence="2 5" id="KW-0812">Transmembrane</keyword>
<dbReference type="InterPro" id="IPR009908">
    <property type="entry name" value="Methylamine_util_MauE"/>
</dbReference>
<evidence type="ECO:0000256" key="1">
    <source>
        <dbReference type="ARBA" id="ARBA00004141"/>
    </source>
</evidence>
<dbReference type="AlphaFoldDB" id="A6GB53"/>
<dbReference type="STRING" id="391625.PPSIR1_37639"/>
<evidence type="ECO:0000259" key="6">
    <source>
        <dbReference type="Pfam" id="PF07291"/>
    </source>
</evidence>
<comment type="subcellular location">
    <subcellularLocation>
        <location evidence="1">Membrane</location>
        <topology evidence="1">Multi-pass membrane protein</topology>
    </subcellularLocation>
</comment>
<dbReference type="GO" id="GO:0030416">
    <property type="term" value="P:methylamine metabolic process"/>
    <property type="evidence" value="ECO:0007669"/>
    <property type="project" value="InterPro"/>
</dbReference>
<dbReference type="eggNOG" id="COG2259">
    <property type="taxonomic scope" value="Bacteria"/>
</dbReference>
<feature type="transmembrane region" description="Helical" evidence="5">
    <location>
        <begin position="88"/>
        <end position="109"/>
    </location>
</feature>
<dbReference type="Proteomes" id="UP000005801">
    <property type="component" value="Unassembled WGS sequence"/>
</dbReference>
<comment type="caution">
    <text evidence="7">The sequence shown here is derived from an EMBL/GenBank/DDBJ whole genome shotgun (WGS) entry which is preliminary data.</text>
</comment>
<keyword evidence="3 5" id="KW-1133">Transmembrane helix</keyword>
<reference evidence="7 8" key="1">
    <citation type="submission" date="2007-06" db="EMBL/GenBank/DDBJ databases">
        <authorList>
            <person name="Shimkets L."/>
            <person name="Ferriera S."/>
            <person name="Johnson J."/>
            <person name="Kravitz S."/>
            <person name="Beeson K."/>
            <person name="Sutton G."/>
            <person name="Rogers Y.-H."/>
            <person name="Friedman R."/>
            <person name="Frazier M."/>
            <person name="Venter J.C."/>
        </authorList>
    </citation>
    <scope>NUCLEOTIDE SEQUENCE [LARGE SCALE GENOMIC DNA]</scope>
    <source>
        <strain evidence="7 8">SIR-1</strain>
    </source>
</reference>
<keyword evidence="8" id="KW-1185">Reference proteome</keyword>
<evidence type="ECO:0000256" key="2">
    <source>
        <dbReference type="ARBA" id="ARBA00022692"/>
    </source>
</evidence>
<dbReference type="EMBL" id="ABCS01000055">
    <property type="protein sequence ID" value="EDM76935.1"/>
    <property type="molecule type" value="Genomic_DNA"/>
</dbReference>
<feature type="transmembrane region" description="Helical" evidence="5">
    <location>
        <begin position="62"/>
        <end position="81"/>
    </location>
</feature>
<evidence type="ECO:0000256" key="5">
    <source>
        <dbReference type="SAM" id="Phobius"/>
    </source>
</evidence>
<keyword evidence="4 5" id="KW-0472">Membrane</keyword>
<dbReference type="OrthoDB" id="9809646at2"/>
<name>A6GB53_9BACT</name>
<protein>
    <submittedName>
        <fullName evidence="7">DoxX</fullName>
    </submittedName>
</protein>
<sequence>MNALATAWAEAEPRDRALLVAGWIARVVVGGVFIYAGGLKLLDPLAFAEDIANYQAFPDWSLNLAATFVPIAEIVGGLAVLTGFKRRAGALVLGALTVAFLGLIVSIIVRDIDLACGCFGEASEASAVGWPLLIRDVGLLAAIGLAFWPPELRGASEDEPEAQPGER</sequence>
<organism evidence="7 8">
    <name type="scientific">Plesiocystis pacifica SIR-1</name>
    <dbReference type="NCBI Taxonomy" id="391625"/>
    <lineage>
        <taxon>Bacteria</taxon>
        <taxon>Pseudomonadati</taxon>
        <taxon>Myxococcota</taxon>
        <taxon>Polyangia</taxon>
        <taxon>Nannocystales</taxon>
        <taxon>Nannocystaceae</taxon>
        <taxon>Plesiocystis</taxon>
    </lineage>
</organism>
<evidence type="ECO:0000256" key="3">
    <source>
        <dbReference type="ARBA" id="ARBA00022989"/>
    </source>
</evidence>
<evidence type="ECO:0000313" key="8">
    <source>
        <dbReference type="Proteomes" id="UP000005801"/>
    </source>
</evidence>
<dbReference type="Pfam" id="PF07291">
    <property type="entry name" value="MauE"/>
    <property type="match status" value="1"/>
</dbReference>
<feature type="transmembrane region" description="Helical" evidence="5">
    <location>
        <begin position="23"/>
        <end position="42"/>
    </location>
</feature>
<evidence type="ECO:0000313" key="7">
    <source>
        <dbReference type="EMBL" id="EDM76935.1"/>
    </source>
</evidence>
<dbReference type="UniPathway" id="UPA00895"/>
<proteinExistence type="predicted"/>
<feature type="domain" description="Methylamine utilisation protein MauE" evidence="6">
    <location>
        <begin position="21"/>
        <end position="148"/>
    </location>
</feature>
<dbReference type="RefSeq" id="WP_006973944.1">
    <property type="nucleotide sequence ID" value="NZ_ABCS01000055.1"/>
</dbReference>
<evidence type="ECO:0000256" key="4">
    <source>
        <dbReference type="ARBA" id="ARBA00023136"/>
    </source>
</evidence>
<dbReference type="GO" id="GO:0016020">
    <property type="term" value="C:membrane"/>
    <property type="evidence" value="ECO:0007669"/>
    <property type="project" value="UniProtKB-SubCell"/>
</dbReference>
<accession>A6GB53</accession>